<dbReference type="AlphaFoldDB" id="A0A517YJ27"/>
<dbReference type="Gene3D" id="2.60.40.1080">
    <property type="match status" value="2"/>
</dbReference>
<dbReference type="Proteomes" id="UP000315017">
    <property type="component" value="Chromosome"/>
</dbReference>
<dbReference type="PANTHER" id="PTHR35889:SF3">
    <property type="entry name" value="F-BOX DOMAIN-CONTAINING PROTEIN"/>
    <property type="match status" value="1"/>
</dbReference>
<dbReference type="EMBL" id="CP036274">
    <property type="protein sequence ID" value="QDU30230.1"/>
    <property type="molecule type" value="Genomic_DNA"/>
</dbReference>
<evidence type="ECO:0000313" key="4">
    <source>
        <dbReference type="Proteomes" id="UP000315017"/>
    </source>
</evidence>
<proteinExistence type="predicted"/>
<dbReference type="RefSeq" id="WP_145095360.1">
    <property type="nucleotide sequence ID" value="NZ_CP036274.1"/>
</dbReference>
<dbReference type="InterPro" id="IPR022655">
    <property type="entry name" value="DUF1553"/>
</dbReference>
<protein>
    <recommendedName>
        <fullName evidence="5">S-layer protein</fullName>
    </recommendedName>
</protein>
<dbReference type="Pfam" id="PF07587">
    <property type="entry name" value="PSD1"/>
    <property type="match status" value="1"/>
</dbReference>
<reference evidence="3 4" key="1">
    <citation type="submission" date="2019-02" db="EMBL/GenBank/DDBJ databases">
        <title>Deep-cultivation of Planctomycetes and their phenomic and genomic characterization uncovers novel biology.</title>
        <authorList>
            <person name="Wiegand S."/>
            <person name="Jogler M."/>
            <person name="Boedeker C."/>
            <person name="Pinto D."/>
            <person name="Vollmers J."/>
            <person name="Rivas-Marin E."/>
            <person name="Kohn T."/>
            <person name="Peeters S.H."/>
            <person name="Heuer A."/>
            <person name="Rast P."/>
            <person name="Oberbeckmann S."/>
            <person name="Bunk B."/>
            <person name="Jeske O."/>
            <person name="Meyerdierks A."/>
            <person name="Storesund J.E."/>
            <person name="Kallscheuer N."/>
            <person name="Luecker S."/>
            <person name="Lage O.M."/>
            <person name="Pohl T."/>
            <person name="Merkel B.J."/>
            <person name="Hornburger P."/>
            <person name="Mueller R.-W."/>
            <person name="Bruemmer F."/>
            <person name="Labrenz M."/>
            <person name="Spormann A.M."/>
            <person name="Op den Camp H."/>
            <person name="Overmann J."/>
            <person name="Amann R."/>
            <person name="Jetten M.S.M."/>
            <person name="Mascher T."/>
            <person name="Medema M.H."/>
            <person name="Devos D.P."/>
            <person name="Kaster A.-K."/>
            <person name="Ovreas L."/>
            <person name="Rohde M."/>
            <person name="Galperin M.Y."/>
            <person name="Jogler C."/>
        </authorList>
    </citation>
    <scope>NUCLEOTIDE SEQUENCE [LARGE SCALE GENOMIC DNA]</scope>
    <source>
        <strain evidence="3 4">ETA_A8</strain>
    </source>
</reference>
<dbReference type="InterPro" id="IPR011444">
    <property type="entry name" value="DUF1549"/>
</dbReference>
<dbReference type="PANTHER" id="PTHR35889">
    <property type="entry name" value="CYCLOINULO-OLIGOSACCHARIDE FRUCTANOTRANSFERASE-RELATED"/>
    <property type="match status" value="1"/>
</dbReference>
<keyword evidence="4" id="KW-1185">Reference proteome</keyword>
<evidence type="ECO:0000259" key="2">
    <source>
        <dbReference type="Pfam" id="PF07587"/>
    </source>
</evidence>
<dbReference type="OrthoDB" id="289126at2"/>
<gene>
    <name evidence="3" type="ORF">ETAA8_53490</name>
</gene>
<evidence type="ECO:0008006" key="5">
    <source>
        <dbReference type="Google" id="ProtNLM"/>
    </source>
</evidence>
<organism evidence="3 4">
    <name type="scientific">Anatilimnocola aggregata</name>
    <dbReference type="NCBI Taxonomy" id="2528021"/>
    <lineage>
        <taxon>Bacteria</taxon>
        <taxon>Pseudomonadati</taxon>
        <taxon>Planctomycetota</taxon>
        <taxon>Planctomycetia</taxon>
        <taxon>Pirellulales</taxon>
        <taxon>Pirellulaceae</taxon>
        <taxon>Anatilimnocola</taxon>
    </lineage>
</organism>
<feature type="domain" description="DUF1553" evidence="2">
    <location>
        <begin position="557"/>
        <end position="789"/>
    </location>
</feature>
<dbReference type="KEGG" id="aagg:ETAA8_53490"/>
<feature type="domain" description="DUF1549" evidence="1">
    <location>
        <begin position="323"/>
        <end position="505"/>
    </location>
</feature>
<sequence length="821" mass="91496">MWRNSLVASWALIALPILSFGAEPNLVLLPKTISLSSPEARQTLIVQQQADDQILQQVRSELKLTSSDEKVVRVVDGVAIPVGNGKATITAEANGKTATADAIVSQIDKPFQWSFRNHVESVLSKQGCNGGACHGARAGQKGFRLTLFGFDVDADYTYLTRQAVGRRIVPSDPGRSLILTKPTGLLPHKGGVKLDPASLEYRVIAEWIAAGTPGPRDDDPQISKLEVLPKNSQQTVGTEQQLVVLAHFNDGHVEDVTRWSKYVSTNSSVASVGEHGKVKITGSGEGAVSVWYLNLTEMAYVSSPYPNQVAPATYAREDRNNFIDELVLEKLQSLRIPPSARCDDATFLRRAYLDTIGTLPTLVETQAFLSDASSDKREKLIDHLLGRPEFVDYWTNKWGDLLLLSGERLRPKALETYHNWIRKNVAENKPWDKFVYEIVTATGSTHENGAANFYALHQDPEVMAETVSQAFMGLSINCAKCHNHPLEKWTNDQYYGMANMFSRVRAKGWGGDFRNGDGMRVVYSDTQGELLQPSRGQPQQPRPLDGAAVAFNDSADRRIKLAEWLVSPQNPYFTRAIANRVWANFFGVGLVERVDDLRASNPASNEVLLSATAEYVKENQYDLKQLMRAILQSSTYQRSSQPVTGNEADERFYSRYYPKRLKAEVLLDALSQVSGTPSQFRTMKPDGKPGDAVSAKRALQLPDSFIDSYFLKTFGRPDRLITCDCERSDEPSMTQVFHMLNGETINNKLKAKENAVAQAVEQDNAQVLDQLFLTALCRLPTPAEKERTLKELAETPADERRAVLEDVYWSVLTCREFVFNH</sequence>
<evidence type="ECO:0000259" key="1">
    <source>
        <dbReference type="Pfam" id="PF07583"/>
    </source>
</evidence>
<accession>A0A517YJ27</accession>
<evidence type="ECO:0000313" key="3">
    <source>
        <dbReference type="EMBL" id="QDU30230.1"/>
    </source>
</evidence>
<name>A0A517YJ27_9BACT</name>
<dbReference type="Pfam" id="PF07583">
    <property type="entry name" value="PSCyt2"/>
    <property type="match status" value="1"/>
</dbReference>